<comment type="caution">
    <text evidence="1">The sequence shown here is derived from an EMBL/GenBank/DDBJ whole genome shotgun (WGS) entry which is preliminary data.</text>
</comment>
<evidence type="ECO:0000313" key="1">
    <source>
        <dbReference type="EMBL" id="MED6248003.1"/>
    </source>
</evidence>
<feature type="non-terminal residue" evidence="1">
    <location>
        <position position="1"/>
    </location>
</feature>
<gene>
    <name evidence="1" type="ORF">ATANTOWER_023620</name>
</gene>
<reference evidence="1 2" key="1">
    <citation type="submission" date="2021-07" db="EMBL/GenBank/DDBJ databases">
        <authorList>
            <person name="Palmer J.M."/>
        </authorList>
    </citation>
    <scope>NUCLEOTIDE SEQUENCE [LARGE SCALE GENOMIC DNA]</scope>
    <source>
        <strain evidence="1 2">AT_MEX2019</strain>
        <tissue evidence="1">Muscle</tissue>
    </source>
</reference>
<dbReference type="Proteomes" id="UP001345963">
    <property type="component" value="Unassembled WGS sequence"/>
</dbReference>
<evidence type="ECO:0000313" key="2">
    <source>
        <dbReference type="Proteomes" id="UP001345963"/>
    </source>
</evidence>
<keyword evidence="2" id="KW-1185">Reference proteome</keyword>
<proteinExistence type="predicted"/>
<sequence length="51" mass="5983">ERTLSRGRVQERVRGKKKHLFLATDLTHGGEKRVMQEFCRLRAQGMRAKES</sequence>
<organism evidence="1 2">
    <name type="scientific">Ataeniobius toweri</name>
    <dbReference type="NCBI Taxonomy" id="208326"/>
    <lineage>
        <taxon>Eukaryota</taxon>
        <taxon>Metazoa</taxon>
        <taxon>Chordata</taxon>
        <taxon>Craniata</taxon>
        <taxon>Vertebrata</taxon>
        <taxon>Euteleostomi</taxon>
        <taxon>Actinopterygii</taxon>
        <taxon>Neopterygii</taxon>
        <taxon>Teleostei</taxon>
        <taxon>Neoteleostei</taxon>
        <taxon>Acanthomorphata</taxon>
        <taxon>Ovalentaria</taxon>
        <taxon>Atherinomorphae</taxon>
        <taxon>Cyprinodontiformes</taxon>
        <taxon>Goodeidae</taxon>
        <taxon>Ataeniobius</taxon>
    </lineage>
</organism>
<protein>
    <submittedName>
        <fullName evidence="1">Uncharacterized protein</fullName>
    </submittedName>
</protein>
<dbReference type="EMBL" id="JAHUTI010049700">
    <property type="protein sequence ID" value="MED6248003.1"/>
    <property type="molecule type" value="Genomic_DNA"/>
</dbReference>
<accession>A0ABU7BCI3</accession>
<name>A0ABU7BCI3_9TELE</name>